<evidence type="ECO:0000313" key="1">
    <source>
        <dbReference type="EMBL" id="MBB3891804.1"/>
    </source>
</evidence>
<accession>A0A840A0J2</accession>
<name>A0A840A0J2_9CAUL</name>
<proteinExistence type="predicted"/>
<dbReference type="AlphaFoldDB" id="A0A840A0J2"/>
<protein>
    <submittedName>
        <fullName evidence="1">Uncharacterized protein</fullName>
    </submittedName>
</protein>
<keyword evidence="2" id="KW-1185">Reference proteome</keyword>
<reference evidence="1 2" key="1">
    <citation type="submission" date="2020-08" db="EMBL/GenBank/DDBJ databases">
        <title>Genomic Encyclopedia of Type Strains, Phase IV (KMG-IV): sequencing the most valuable type-strain genomes for metagenomic binning, comparative biology and taxonomic classification.</title>
        <authorList>
            <person name="Goeker M."/>
        </authorList>
    </citation>
    <scope>NUCLEOTIDE SEQUENCE [LARGE SCALE GENOMIC DNA]</scope>
    <source>
        <strain evidence="1 2">DSM 21793</strain>
    </source>
</reference>
<organism evidence="1 2">
    <name type="scientific">Phenylobacterium haematophilum</name>
    <dbReference type="NCBI Taxonomy" id="98513"/>
    <lineage>
        <taxon>Bacteria</taxon>
        <taxon>Pseudomonadati</taxon>
        <taxon>Pseudomonadota</taxon>
        <taxon>Alphaproteobacteria</taxon>
        <taxon>Caulobacterales</taxon>
        <taxon>Caulobacteraceae</taxon>
        <taxon>Phenylobacterium</taxon>
    </lineage>
</organism>
<dbReference type="EMBL" id="JACIDK010000003">
    <property type="protein sequence ID" value="MBB3891804.1"/>
    <property type="molecule type" value="Genomic_DNA"/>
</dbReference>
<dbReference type="Proteomes" id="UP000530564">
    <property type="component" value="Unassembled WGS sequence"/>
</dbReference>
<gene>
    <name evidence="1" type="ORF">GGQ61_002532</name>
</gene>
<sequence length="155" mass="16643">MDAAADNRRAVVRTGTFEILAALRSFAKLHGGDVFALLVFTTIWSANGENLLGDERYAGLHRIGPDKGSLPMTDAALYQAIGAPPEIVGRYVEAFISLGIVERAPGGLIAPAAVFTSPEMMDAAVEFYERIQQLGRALRAVGFELVERELPPLSA</sequence>
<evidence type="ECO:0000313" key="2">
    <source>
        <dbReference type="Proteomes" id="UP000530564"/>
    </source>
</evidence>
<dbReference type="RefSeq" id="WP_183773255.1">
    <property type="nucleotide sequence ID" value="NZ_JACIDK010000003.1"/>
</dbReference>
<comment type="caution">
    <text evidence="1">The sequence shown here is derived from an EMBL/GenBank/DDBJ whole genome shotgun (WGS) entry which is preliminary data.</text>
</comment>